<keyword evidence="2" id="KW-0238">DNA-binding</keyword>
<dbReference type="PROSITE" id="PS51898">
    <property type="entry name" value="TYR_RECOMBINASE"/>
    <property type="match status" value="1"/>
</dbReference>
<dbReference type="SUPFAM" id="SSF56349">
    <property type="entry name" value="DNA breaking-rejoining enzymes"/>
    <property type="match status" value="1"/>
</dbReference>
<name>A0A4Z0R2I2_9FIRM</name>
<evidence type="ECO:0000313" key="5">
    <source>
        <dbReference type="EMBL" id="TGE37261.1"/>
    </source>
</evidence>
<protein>
    <recommendedName>
        <fullName evidence="4">Tyr recombinase domain-containing protein</fullName>
    </recommendedName>
</protein>
<evidence type="ECO:0000256" key="2">
    <source>
        <dbReference type="ARBA" id="ARBA00023125"/>
    </source>
</evidence>
<keyword evidence="6" id="KW-1185">Reference proteome</keyword>
<evidence type="ECO:0000256" key="1">
    <source>
        <dbReference type="ARBA" id="ARBA00008857"/>
    </source>
</evidence>
<dbReference type="AlphaFoldDB" id="A0A4Z0R2I2"/>
<evidence type="ECO:0000256" key="3">
    <source>
        <dbReference type="ARBA" id="ARBA00023172"/>
    </source>
</evidence>
<dbReference type="GO" id="GO:0003677">
    <property type="term" value="F:DNA binding"/>
    <property type="evidence" value="ECO:0007669"/>
    <property type="project" value="UniProtKB-KW"/>
</dbReference>
<organism evidence="5 6">
    <name type="scientific">Desulfosporosinus fructosivorans</name>
    <dbReference type="NCBI Taxonomy" id="2018669"/>
    <lineage>
        <taxon>Bacteria</taxon>
        <taxon>Bacillati</taxon>
        <taxon>Bacillota</taxon>
        <taxon>Clostridia</taxon>
        <taxon>Eubacteriales</taxon>
        <taxon>Desulfitobacteriaceae</taxon>
        <taxon>Desulfosporosinus</taxon>
    </lineage>
</organism>
<evidence type="ECO:0000313" key="6">
    <source>
        <dbReference type="Proteomes" id="UP000298460"/>
    </source>
</evidence>
<accession>A0A4Z0R2I2</accession>
<evidence type="ECO:0000259" key="4">
    <source>
        <dbReference type="PROSITE" id="PS51898"/>
    </source>
</evidence>
<proteinExistence type="inferred from homology"/>
<dbReference type="InterPro" id="IPR050090">
    <property type="entry name" value="Tyrosine_recombinase_XerCD"/>
</dbReference>
<feature type="domain" description="Tyr recombinase" evidence="4">
    <location>
        <begin position="10"/>
        <end position="184"/>
    </location>
</feature>
<comment type="similarity">
    <text evidence="1">Belongs to the 'phage' integrase family.</text>
</comment>
<reference evidence="5 6" key="1">
    <citation type="submission" date="2019-03" db="EMBL/GenBank/DDBJ databases">
        <title>Draft Genome Sequence of Desulfosporosinus fructosivorans Strain 63.6F, Isolated from Marine Sediment in the Baltic Sea.</title>
        <authorList>
            <person name="Hausmann B."/>
            <person name="Vandieken V."/>
            <person name="Pjevac P."/>
            <person name="Schreck K."/>
            <person name="Herbold C.W."/>
            <person name="Loy A."/>
        </authorList>
    </citation>
    <scope>NUCLEOTIDE SEQUENCE [LARGE SCALE GENOMIC DNA]</scope>
    <source>
        <strain evidence="5 6">63.6F</strain>
    </source>
</reference>
<dbReference type="InterPro" id="IPR011010">
    <property type="entry name" value="DNA_brk_join_enz"/>
</dbReference>
<keyword evidence="3" id="KW-0233">DNA recombination</keyword>
<dbReference type="Proteomes" id="UP000298460">
    <property type="component" value="Unassembled WGS sequence"/>
</dbReference>
<gene>
    <name evidence="5" type="ORF">E4K67_15510</name>
</gene>
<dbReference type="Gene3D" id="1.10.443.10">
    <property type="entry name" value="Intergrase catalytic core"/>
    <property type="match status" value="1"/>
</dbReference>
<dbReference type="Pfam" id="PF00589">
    <property type="entry name" value="Phage_integrase"/>
    <property type="match status" value="1"/>
</dbReference>
<dbReference type="GO" id="GO:0015074">
    <property type="term" value="P:DNA integration"/>
    <property type="evidence" value="ECO:0007669"/>
    <property type="project" value="InterPro"/>
</dbReference>
<dbReference type="InterPro" id="IPR013762">
    <property type="entry name" value="Integrase-like_cat_sf"/>
</dbReference>
<dbReference type="PANTHER" id="PTHR30349:SF41">
    <property type="entry name" value="INTEGRASE_RECOMBINASE PROTEIN MJ0367-RELATED"/>
    <property type="match status" value="1"/>
</dbReference>
<dbReference type="GO" id="GO:0006310">
    <property type="term" value="P:DNA recombination"/>
    <property type="evidence" value="ECO:0007669"/>
    <property type="project" value="UniProtKB-KW"/>
</dbReference>
<dbReference type="InterPro" id="IPR002104">
    <property type="entry name" value="Integrase_catalytic"/>
</dbReference>
<comment type="caution">
    <text evidence="5">The sequence shown here is derived from an EMBL/GenBank/DDBJ whole genome shotgun (WGS) entry which is preliminary data.</text>
</comment>
<sequence length="186" mass="21737">MQMPSCMKEANPHYFFKGEVDRILTAVQSDPELYIFCKFLWRTGARVSEALGVTPKDIDYAKSVVVINTRKRRKDTNHNREIPLQKDFLEELKRFINSHAIPLNWPLFPFTSRTAFNYVKKACKKADFIDDRSHPSSFRHSYALHCLMNGLAINDVNELLGNRDIKKTMMYLEIVPVKNKINDLVW</sequence>
<dbReference type="EMBL" id="SPQQ01000005">
    <property type="protein sequence ID" value="TGE37261.1"/>
    <property type="molecule type" value="Genomic_DNA"/>
</dbReference>
<dbReference type="PANTHER" id="PTHR30349">
    <property type="entry name" value="PHAGE INTEGRASE-RELATED"/>
    <property type="match status" value="1"/>
</dbReference>